<keyword evidence="10" id="KW-0862">Zinc</keyword>
<evidence type="ECO:0000256" key="6">
    <source>
        <dbReference type="ARBA" id="ARBA00022670"/>
    </source>
</evidence>
<evidence type="ECO:0000256" key="13">
    <source>
        <dbReference type="PIRSR" id="PIRSR602169-1"/>
    </source>
</evidence>
<dbReference type="AlphaFoldDB" id="A0AAE9K8H1"/>
<keyword evidence="9 16" id="KW-0378">Hydrolase</keyword>
<evidence type="ECO:0000256" key="5">
    <source>
        <dbReference type="ARBA" id="ARBA00022525"/>
    </source>
</evidence>
<evidence type="ECO:0000256" key="4">
    <source>
        <dbReference type="ARBA" id="ARBA00012653"/>
    </source>
</evidence>
<dbReference type="InterPro" id="IPR002169">
    <property type="entry name" value="Peptidase_M9A/M9B"/>
</dbReference>
<evidence type="ECO:0000256" key="8">
    <source>
        <dbReference type="ARBA" id="ARBA00022729"/>
    </source>
</evidence>
<gene>
    <name evidence="16" type="ORF">MAL03_13785</name>
</gene>
<dbReference type="GO" id="GO:0008270">
    <property type="term" value="F:zinc ion binding"/>
    <property type="evidence" value="ECO:0007669"/>
    <property type="project" value="InterPro"/>
</dbReference>
<organism evidence="16 17">
    <name type="scientific">Leptospira noguchii</name>
    <dbReference type="NCBI Taxonomy" id="28182"/>
    <lineage>
        <taxon>Bacteria</taxon>
        <taxon>Pseudomonadati</taxon>
        <taxon>Spirochaetota</taxon>
        <taxon>Spirochaetia</taxon>
        <taxon>Leptospirales</taxon>
        <taxon>Leptospiraceae</taxon>
        <taxon>Leptospira</taxon>
    </lineage>
</organism>
<dbReference type="PROSITE" id="PS51257">
    <property type="entry name" value="PROKAR_LIPOPROTEIN"/>
    <property type="match status" value="1"/>
</dbReference>
<evidence type="ECO:0000256" key="9">
    <source>
        <dbReference type="ARBA" id="ARBA00022801"/>
    </source>
</evidence>
<dbReference type="PANTHER" id="PTHR13062:SF9">
    <property type="entry name" value="MICROBIAL COLLAGENASE"/>
    <property type="match status" value="1"/>
</dbReference>
<evidence type="ECO:0000256" key="2">
    <source>
        <dbReference type="ARBA" id="ARBA00001947"/>
    </source>
</evidence>
<evidence type="ECO:0000256" key="11">
    <source>
        <dbReference type="ARBA" id="ARBA00023049"/>
    </source>
</evidence>
<sequence length="894" mass="102252">MITNIKCKITLALSVIVIFSLGCNSQSDGFKNDLSLFATMFAQISQQTTTESETKEIRPVTRNVSSLNELIGFKPTQVENEQDFDRIIDGKKRFLIPSIMTFGPNSPSLNTTVQNGIQNCTGSYVARLQPKDFVRFLETHDINCVDQFVWNYDQYSDYVYSQANMLEVVNRLNVLAPLYKGNNDLNFIQLFRMFWAGYFVKASHPSLPFDKDQISKALVAPMWTFANSAHITDGTNDAGKVLEFFFTAADSTGTGHVIYPSILSFLEATLNDPQRLTNNYSQKMALNAIFRLFNRHIHSQSGEFLARIDSRLIDNLKRFAVNTNFNTDSLVWIINNAIFGLDRIYYNLPAFQPEIVSILTEVLEKHSYISEPYLQAVKGLTRNSDCVDLRIGRICLSDTKKIVKAMVFPNTYHFDDKTQIVHTPLSINEIQPLYHALKQVESQFFRLIGIHAPVSGDTTDTISMYVYGSKKDYQTFHPFLFDLPTDNGGIYIEKDKTFYTYQRTPAESKYTLEELLRHEYSHYLVGRFIIPGLWSQTPAHDNERLSWFEEGIAEFLAGSNSREIYPRKSLVSGIENDGSSRMEVSKILKARYGDFKFYRYSGSFFNYLYTYKKDTLRDLISILRDSNLQAFDYLIAQMSQDTWLNTSFQKYLDYLVRNVNNLTDPSTTAPDLANLSTNDPKVIRSFFRKTHSGAKAKCTTAAFGLNSRFSCRGLIFGNVVSSPDWSTAWSDLNSKMNNLMSDLENSGVNNFKDMNCRIGEIRFRKYLNIAQPSAIYSCEGPLAYRPQASYRHPRRSQTDFQNTRVGVHSTCFENKSNDKDTTCNTPISTNAFSDTATYEEMYQDLTAELNELKSEIYTMRPSFYRKLDCNFNSIETINLPDGRKYLTATSSCNL</sequence>
<dbReference type="GO" id="GO:0005576">
    <property type="term" value="C:extracellular region"/>
    <property type="evidence" value="ECO:0007669"/>
    <property type="project" value="UniProtKB-SubCell"/>
</dbReference>
<keyword evidence="7" id="KW-0479">Metal-binding</keyword>
<accession>A0AAE9K8H1</accession>
<evidence type="ECO:0000256" key="3">
    <source>
        <dbReference type="ARBA" id="ARBA00004613"/>
    </source>
</evidence>
<evidence type="ECO:0000256" key="14">
    <source>
        <dbReference type="SAM" id="SignalP"/>
    </source>
</evidence>
<feature type="domain" description="Peptidase M9 collagenase N-terminal" evidence="15">
    <location>
        <begin position="125"/>
        <end position="296"/>
    </location>
</feature>
<feature type="active site" evidence="13">
    <location>
        <position position="519"/>
    </location>
</feature>
<feature type="signal peptide" evidence="14">
    <location>
        <begin position="1"/>
        <end position="25"/>
    </location>
</feature>
<dbReference type="InterPro" id="IPR013661">
    <property type="entry name" value="Peptidase_M9_N_dom"/>
</dbReference>
<keyword evidence="12" id="KW-0865">Zymogen</keyword>
<name>A0AAE9K8H1_9LEPT</name>
<comment type="catalytic activity">
    <reaction evidence="1">
        <text>Digestion of native collagen in the triple helical region at Xaa-|-Gly bonds. With synthetic peptides, a preference is shown for Gly at P3 and P1', Pro and Ala at P2 and P2', and hydroxyproline, Ala or Arg at P3'.</text>
        <dbReference type="EC" id="3.4.24.3"/>
    </reaction>
</comment>
<evidence type="ECO:0000259" key="15">
    <source>
        <dbReference type="Pfam" id="PF08453"/>
    </source>
</evidence>
<dbReference type="Pfam" id="PF08453">
    <property type="entry name" value="Peptidase_M9_N"/>
    <property type="match status" value="1"/>
</dbReference>
<keyword evidence="8 14" id="KW-0732">Signal</keyword>
<evidence type="ECO:0000313" key="17">
    <source>
        <dbReference type="Proteomes" id="UP000829829"/>
    </source>
</evidence>
<keyword evidence="11" id="KW-0482">Metalloprotease</keyword>
<reference evidence="16" key="1">
    <citation type="submission" date="2022-02" db="EMBL/GenBank/DDBJ databases">
        <title>The genetically variable rfb locus in Leptospira is a mobile cassette and a molecular signature of serovar identity.</title>
        <authorList>
            <person name="Nieves C."/>
            <person name="Vincent A.T."/>
            <person name="Zarantonelli L."/>
            <person name="Picardeau M."/>
            <person name="Veyrier F.J."/>
            <person name="Buschiazzo A."/>
        </authorList>
    </citation>
    <scope>NUCLEOTIDE SEQUENCE</scope>
    <source>
        <strain evidence="16">IP1512017</strain>
    </source>
</reference>
<comment type="cofactor">
    <cofactor evidence="2">
        <name>Zn(2+)</name>
        <dbReference type="ChEBI" id="CHEBI:29105"/>
    </cofactor>
</comment>
<keyword evidence="5" id="KW-0964">Secreted</keyword>
<keyword evidence="6" id="KW-0645">Protease</keyword>
<dbReference type="Proteomes" id="UP000829829">
    <property type="component" value="Chromosome 1"/>
</dbReference>
<evidence type="ECO:0000256" key="7">
    <source>
        <dbReference type="ARBA" id="ARBA00022723"/>
    </source>
</evidence>
<evidence type="ECO:0000256" key="1">
    <source>
        <dbReference type="ARBA" id="ARBA00000424"/>
    </source>
</evidence>
<dbReference type="EC" id="3.4.24.3" evidence="4"/>
<evidence type="ECO:0000313" key="16">
    <source>
        <dbReference type="EMBL" id="UOG55921.1"/>
    </source>
</evidence>
<evidence type="ECO:0000256" key="10">
    <source>
        <dbReference type="ARBA" id="ARBA00022833"/>
    </source>
</evidence>
<dbReference type="PRINTS" id="PR00931">
    <property type="entry name" value="MICOLLPTASE"/>
</dbReference>
<dbReference type="PANTHER" id="PTHR13062">
    <property type="entry name" value="COLLAGENASE"/>
    <property type="match status" value="1"/>
</dbReference>
<dbReference type="GO" id="GO:0006508">
    <property type="term" value="P:proteolysis"/>
    <property type="evidence" value="ECO:0007669"/>
    <property type="project" value="UniProtKB-KW"/>
</dbReference>
<dbReference type="Gene3D" id="3.40.30.160">
    <property type="entry name" value="Collagenase ColT, N-terminal domain"/>
    <property type="match status" value="1"/>
</dbReference>
<comment type="subcellular location">
    <subcellularLocation>
        <location evidence="3">Secreted</location>
    </subcellularLocation>
</comment>
<dbReference type="Gene3D" id="1.10.390.20">
    <property type="match status" value="1"/>
</dbReference>
<dbReference type="Pfam" id="PF01752">
    <property type="entry name" value="Peptidase_M9"/>
    <property type="match status" value="1"/>
</dbReference>
<dbReference type="EMBL" id="CP091957">
    <property type="protein sequence ID" value="UOG55921.1"/>
    <property type="molecule type" value="Genomic_DNA"/>
</dbReference>
<feature type="chain" id="PRO_5042235172" description="microbial collagenase" evidence="14">
    <location>
        <begin position="26"/>
        <end position="894"/>
    </location>
</feature>
<dbReference type="GO" id="GO:0004222">
    <property type="term" value="F:metalloendopeptidase activity"/>
    <property type="evidence" value="ECO:0007669"/>
    <property type="project" value="UniProtKB-EC"/>
</dbReference>
<evidence type="ECO:0000256" key="12">
    <source>
        <dbReference type="ARBA" id="ARBA00023145"/>
    </source>
</evidence>
<dbReference type="RefSeq" id="WP_243815313.1">
    <property type="nucleotide sequence ID" value="NZ_CP091957.1"/>
</dbReference>
<proteinExistence type="predicted"/>
<protein>
    <recommendedName>
        <fullName evidence="4">microbial collagenase</fullName>
        <ecNumber evidence="4">3.4.24.3</ecNumber>
    </recommendedName>
</protein>